<sequence length="292" mass="32718">MEGVQPSRRPGLVLSLVVFALAAATSACAHIIDFDESWQMRAKEAREHALEAFHEHPNEVTDQINHKVNRGFVGNSTRRGLRRKFSGPCEPTNPIDRCWRCRKNWATDRKRLAKCPLGFGRKALGGVRGRYYVVTDASDDDLLNPKPGTLRYACIQAEPLWIIFKRGMIIRLTQELMVNSWKTIDARGANVHIAYGAGITIQFVHHVIIHGLHIHDIKSGNGGMIRDSPTHYGFRSRSDGDGISIFGSSNIWIDHVSMSNCMDGLIDVVQGSTGITISNCHFTHHDHVRTYN</sequence>
<keyword evidence="9 10" id="KW-0456">Lyase</keyword>
<organism evidence="12 13">
    <name type="scientific">Colocasia esculenta</name>
    <name type="common">Wild taro</name>
    <name type="synonym">Arum esculentum</name>
    <dbReference type="NCBI Taxonomy" id="4460"/>
    <lineage>
        <taxon>Eukaryota</taxon>
        <taxon>Viridiplantae</taxon>
        <taxon>Streptophyta</taxon>
        <taxon>Embryophyta</taxon>
        <taxon>Tracheophyta</taxon>
        <taxon>Spermatophyta</taxon>
        <taxon>Magnoliopsida</taxon>
        <taxon>Liliopsida</taxon>
        <taxon>Araceae</taxon>
        <taxon>Aroideae</taxon>
        <taxon>Colocasieae</taxon>
        <taxon>Colocasia</taxon>
    </lineage>
</organism>
<accession>A0A843WBJ4</accession>
<evidence type="ECO:0000256" key="10">
    <source>
        <dbReference type="RuleBase" id="RU361123"/>
    </source>
</evidence>
<keyword evidence="13" id="KW-1185">Reference proteome</keyword>
<dbReference type="EMBL" id="NMUH01004158">
    <property type="protein sequence ID" value="MQM08603.1"/>
    <property type="molecule type" value="Genomic_DNA"/>
</dbReference>
<evidence type="ECO:0000256" key="8">
    <source>
        <dbReference type="ARBA" id="ARBA00023180"/>
    </source>
</evidence>
<dbReference type="InterPro" id="IPR012334">
    <property type="entry name" value="Pectin_lyas_fold"/>
</dbReference>
<feature type="chain" id="PRO_5033107671" description="Pectate lyase" evidence="10">
    <location>
        <begin position="30"/>
        <end position="292"/>
    </location>
</feature>
<dbReference type="PANTHER" id="PTHR31683:SF208">
    <property type="entry name" value="PECTATE LYASE"/>
    <property type="match status" value="1"/>
</dbReference>
<dbReference type="SMART" id="SM00656">
    <property type="entry name" value="Amb_all"/>
    <property type="match status" value="1"/>
</dbReference>
<evidence type="ECO:0000256" key="2">
    <source>
        <dbReference type="ARBA" id="ARBA00005220"/>
    </source>
</evidence>
<dbReference type="EC" id="4.2.2.2" evidence="4 10"/>
<comment type="catalytic activity">
    <reaction evidence="1 10">
        <text>Eliminative cleavage of (1-&gt;4)-alpha-D-galacturonan to give oligosaccharides with 4-deoxy-alpha-D-galact-4-enuronosyl groups at their non-reducing ends.</text>
        <dbReference type="EC" id="4.2.2.2"/>
    </reaction>
</comment>
<feature type="domain" description="Pectate lyase" evidence="11">
    <location>
        <begin position="167"/>
        <end position="292"/>
    </location>
</feature>
<keyword evidence="6 10" id="KW-0732">Signal</keyword>
<name>A0A843WBJ4_COLES</name>
<evidence type="ECO:0000256" key="5">
    <source>
        <dbReference type="ARBA" id="ARBA00022723"/>
    </source>
</evidence>
<dbReference type="GO" id="GO:0030570">
    <property type="term" value="F:pectate lyase activity"/>
    <property type="evidence" value="ECO:0007669"/>
    <property type="project" value="UniProtKB-EC"/>
</dbReference>
<dbReference type="GO" id="GO:0046872">
    <property type="term" value="F:metal ion binding"/>
    <property type="evidence" value="ECO:0007669"/>
    <property type="project" value="UniProtKB-KW"/>
</dbReference>
<dbReference type="UniPathway" id="UPA00545">
    <property type="reaction ID" value="UER00824"/>
</dbReference>
<dbReference type="OrthoDB" id="1637350at2759"/>
<evidence type="ECO:0000256" key="3">
    <source>
        <dbReference type="ARBA" id="ARBA00010980"/>
    </source>
</evidence>
<dbReference type="AlphaFoldDB" id="A0A843WBJ4"/>
<dbReference type="InterPro" id="IPR007524">
    <property type="entry name" value="Pec_lyase_N"/>
</dbReference>
<dbReference type="SUPFAM" id="SSF51126">
    <property type="entry name" value="Pectin lyase-like"/>
    <property type="match status" value="1"/>
</dbReference>
<evidence type="ECO:0000259" key="11">
    <source>
        <dbReference type="SMART" id="SM00656"/>
    </source>
</evidence>
<dbReference type="PANTHER" id="PTHR31683">
    <property type="entry name" value="PECTATE LYASE 18-RELATED"/>
    <property type="match status" value="1"/>
</dbReference>
<dbReference type="Proteomes" id="UP000652761">
    <property type="component" value="Unassembled WGS sequence"/>
</dbReference>
<comment type="caution">
    <text evidence="12">The sequence shown here is derived from an EMBL/GenBank/DDBJ whole genome shotgun (WGS) entry which is preliminary data.</text>
</comment>
<reference evidence="12" key="1">
    <citation type="submission" date="2017-07" db="EMBL/GenBank/DDBJ databases">
        <title>Taro Niue Genome Assembly and Annotation.</title>
        <authorList>
            <person name="Atibalentja N."/>
            <person name="Keating K."/>
            <person name="Fields C.J."/>
        </authorList>
    </citation>
    <scope>NUCLEOTIDE SEQUENCE</scope>
    <source>
        <strain evidence="12">Niue_2</strain>
        <tissue evidence="12">Leaf</tissue>
    </source>
</reference>
<dbReference type="PRINTS" id="PR00807">
    <property type="entry name" value="AMBALLERGEN"/>
</dbReference>
<comment type="similarity">
    <text evidence="3 10">Belongs to the polysaccharide lyase 1 family.</text>
</comment>
<proteinExistence type="inferred from homology"/>
<protein>
    <recommendedName>
        <fullName evidence="4 10">Pectate lyase</fullName>
        <ecNumber evidence="4 10">4.2.2.2</ecNumber>
    </recommendedName>
</protein>
<feature type="signal peptide" evidence="10">
    <location>
        <begin position="1"/>
        <end position="29"/>
    </location>
</feature>
<evidence type="ECO:0000313" key="13">
    <source>
        <dbReference type="Proteomes" id="UP000652761"/>
    </source>
</evidence>
<keyword evidence="8" id="KW-0325">Glycoprotein</keyword>
<dbReference type="Gene3D" id="2.160.20.10">
    <property type="entry name" value="Single-stranded right-handed beta-helix, Pectin lyase-like"/>
    <property type="match status" value="1"/>
</dbReference>
<dbReference type="Pfam" id="PF04431">
    <property type="entry name" value="Pec_lyase_N"/>
    <property type="match status" value="1"/>
</dbReference>
<dbReference type="InterPro" id="IPR018082">
    <property type="entry name" value="AmbAllergen"/>
</dbReference>
<evidence type="ECO:0000256" key="7">
    <source>
        <dbReference type="ARBA" id="ARBA00022837"/>
    </source>
</evidence>
<comment type="pathway">
    <text evidence="2 10">Glycan metabolism; pectin degradation; 2-dehydro-3-deoxy-D-gluconate from pectin: step 2/5.</text>
</comment>
<evidence type="ECO:0000256" key="1">
    <source>
        <dbReference type="ARBA" id="ARBA00000695"/>
    </source>
</evidence>
<evidence type="ECO:0000256" key="9">
    <source>
        <dbReference type="ARBA" id="ARBA00023239"/>
    </source>
</evidence>
<dbReference type="InterPro" id="IPR002022">
    <property type="entry name" value="Pec_lyase"/>
</dbReference>
<dbReference type="GO" id="GO:0045490">
    <property type="term" value="P:pectin catabolic process"/>
    <property type="evidence" value="ECO:0007669"/>
    <property type="project" value="UniProtKB-UniPathway"/>
</dbReference>
<dbReference type="InterPro" id="IPR011050">
    <property type="entry name" value="Pectin_lyase_fold/virulence"/>
</dbReference>
<keyword evidence="5 10" id="KW-0479">Metal-binding</keyword>
<evidence type="ECO:0000256" key="4">
    <source>
        <dbReference type="ARBA" id="ARBA00012272"/>
    </source>
</evidence>
<comment type="cofactor">
    <cofactor evidence="10">
        <name>Ca(2+)</name>
        <dbReference type="ChEBI" id="CHEBI:29108"/>
    </cofactor>
    <text evidence="10">Binds 1 Ca(2+) ion. Required for its activity.</text>
</comment>
<evidence type="ECO:0000313" key="12">
    <source>
        <dbReference type="EMBL" id="MQM08603.1"/>
    </source>
</evidence>
<keyword evidence="7 10" id="KW-0106">Calcium</keyword>
<evidence type="ECO:0000256" key="6">
    <source>
        <dbReference type="ARBA" id="ARBA00022729"/>
    </source>
</evidence>
<gene>
    <name evidence="12" type="ORF">Taro_041459</name>
</gene>
<dbReference type="InterPro" id="IPR045032">
    <property type="entry name" value="PEL"/>
</dbReference>